<gene>
    <name evidence="7 11" type="primary">thrB</name>
    <name evidence="11" type="ORF">O3V59_11655</name>
</gene>
<reference evidence="11" key="1">
    <citation type="submission" date="2022-12" db="EMBL/GenBank/DDBJ databases">
        <title>Draft genome sequence of the thermophilic strain Brevibacillus thermoruber HT42, isolated from Los Humeros, Puebla, Mexico, with biotechnological potential.</title>
        <authorList>
            <person name="Lara Sanchez J."/>
            <person name="Solis Palacios R."/>
            <person name="Bustos Baena A.S."/>
            <person name="Ruz Baez A.E."/>
            <person name="Espinosa Luna G."/>
            <person name="Oliart Ros R.M."/>
        </authorList>
    </citation>
    <scope>NUCLEOTIDE SEQUENCE</scope>
    <source>
        <strain evidence="11">HT42</strain>
    </source>
</reference>
<dbReference type="InterPro" id="IPR014721">
    <property type="entry name" value="Ribsml_uS5_D2-typ_fold_subgr"/>
</dbReference>
<evidence type="ECO:0000256" key="6">
    <source>
        <dbReference type="ARBA" id="ARBA00022840"/>
    </source>
</evidence>
<keyword evidence="4 7" id="KW-0547">Nucleotide-binding</keyword>
<feature type="domain" description="GHMP kinase C-terminal" evidence="10">
    <location>
        <begin position="207"/>
        <end position="283"/>
    </location>
</feature>
<dbReference type="GO" id="GO:0004413">
    <property type="term" value="F:homoserine kinase activity"/>
    <property type="evidence" value="ECO:0007669"/>
    <property type="project" value="UniProtKB-UniRule"/>
</dbReference>
<dbReference type="InterPro" id="IPR000870">
    <property type="entry name" value="Homoserine_kinase"/>
</dbReference>
<evidence type="ECO:0000256" key="5">
    <source>
        <dbReference type="ARBA" id="ARBA00022777"/>
    </source>
</evidence>
<keyword evidence="1 7" id="KW-0028">Amino-acid biosynthesis</keyword>
<dbReference type="PANTHER" id="PTHR20861:SF1">
    <property type="entry name" value="HOMOSERINE KINASE"/>
    <property type="match status" value="1"/>
</dbReference>
<dbReference type="GO" id="GO:0005524">
    <property type="term" value="F:ATP binding"/>
    <property type="evidence" value="ECO:0007669"/>
    <property type="project" value="UniProtKB-UniRule"/>
</dbReference>
<dbReference type="RefSeq" id="WP_271140172.1">
    <property type="nucleotide sequence ID" value="NZ_JAPYYP010000012.1"/>
</dbReference>
<keyword evidence="3 7" id="KW-0791">Threonine biosynthesis</keyword>
<sequence>MNRPLVRVTVPASTANLGPGFDAVGMAFRLYSTVEMALSETTEIVLIGEELEGLPADKGNLLYQVAAGLFEEAGLPVPELYIRAETEAPLTRGLGSSAAAIIGALVAANSLAGEPFDRERLFAIATRLEGHPDNVGASLFGGIVVATMPERDGEPIPYVRLAPPEGLHTFVIIPDYPLSTEKARNVLPAVYSKQDVIYNVGHSSLLVAALAQGRLDLLGQAMGDRLHQPYRAALVPGLREILDGAPRNGALGAALSGAGPTILCYYSTDAEREKLQAFVDSVMRKHGVSYRTMRLRPDERGAQVTISTR</sequence>
<evidence type="ECO:0000256" key="4">
    <source>
        <dbReference type="ARBA" id="ARBA00022741"/>
    </source>
</evidence>
<dbReference type="GO" id="GO:0005737">
    <property type="term" value="C:cytoplasm"/>
    <property type="evidence" value="ECO:0007669"/>
    <property type="project" value="UniProtKB-SubCell"/>
</dbReference>
<comment type="caution">
    <text evidence="11">The sequence shown here is derived from an EMBL/GenBank/DDBJ whole genome shotgun (WGS) entry which is preliminary data.</text>
</comment>
<evidence type="ECO:0000259" key="10">
    <source>
        <dbReference type="Pfam" id="PF08544"/>
    </source>
</evidence>
<keyword evidence="2 7" id="KW-0808">Transferase</keyword>
<comment type="catalytic activity">
    <reaction evidence="7">
        <text>L-homoserine + ATP = O-phospho-L-homoserine + ADP + H(+)</text>
        <dbReference type="Rhea" id="RHEA:13985"/>
        <dbReference type="ChEBI" id="CHEBI:15378"/>
        <dbReference type="ChEBI" id="CHEBI:30616"/>
        <dbReference type="ChEBI" id="CHEBI:57476"/>
        <dbReference type="ChEBI" id="CHEBI:57590"/>
        <dbReference type="ChEBI" id="CHEBI:456216"/>
        <dbReference type="EC" id="2.7.1.39"/>
    </reaction>
</comment>
<evidence type="ECO:0000259" key="9">
    <source>
        <dbReference type="Pfam" id="PF00288"/>
    </source>
</evidence>
<keyword evidence="5 7" id="KW-0418">Kinase</keyword>
<protein>
    <recommendedName>
        <fullName evidence="7 8">Homoserine kinase</fullName>
        <shortName evidence="7">HK</shortName>
        <shortName evidence="7">HSK</shortName>
        <ecNumber evidence="7 8">2.7.1.39</ecNumber>
    </recommendedName>
</protein>
<dbReference type="InterPro" id="IPR020568">
    <property type="entry name" value="Ribosomal_Su5_D2-typ_SF"/>
</dbReference>
<evidence type="ECO:0000313" key="11">
    <source>
        <dbReference type="EMBL" id="MDA5109019.1"/>
    </source>
</evidence>
<comment type="function">
    <text evidence="7">Catalyzes the ATP-dependent phosphorylation of L-homoserine to L-homoserine phosphate.</text>
</comment>
<name>A0A9X3TQP9_9BACL</name>
<evidence type="ECO:0000256" key="3">
    <source>
        <dbReference type="ARBA" id="ARBA00022697"/>
    </source>
</evidence>
<dbReference type="EMBL" id="JAPYYP010000012">
    <property type="protein sequence ID" value="MDA5109019.1"/>
    <property type="molecule type" value="Genomic_DNA"/>
</dbReference>
<dbReference type="Gene3D" id="3.30.70.890">
    <property type="entry name" value="GHMP kinase, C-terminal domain"/>
    <property type="match status" value="1"/>
</dbReference>
<dbReference type="EC" id="2.7.1.39" evidence="7 8"/>
<evidence type="ECO:0000256" key="7">
    <source>
        <dbReference type="HAMAP-Rule" id="MF_00384"/>
    </source>
</evidence>
<dbReference type="PRINTS" id="PR00958">
    <property type="entry name" value="HOMSERKINASE"/>
</dbReference>
<dbReference type="SUPFAM" id="SSF54211">
    <property type="entry name" value="Ribosomal protein S5 domain 2-like"/>
    <property type="match status" value="1"/>
</dbReference>
<keyword evidence="6 7" id="KW-0067">ATP-binding</keyword>
<evidence type="ECO:0000313" key="12">
    <source>
        <dbReference type="Proteomes" id="UP001151071"/>
    </source>
</evidence>
<dbReference type="InterPro" id="IPR006204">
    <property type="entry name" value="GHMP_kinase_N_dom"/>
</dbReference>
<dbReference type="InterPro" id="IPR036554">
    <property type="entry name" value="GHMP_kinase_C_sf"/>
</dbReference>
<evidence type="ECO:0000256" key="8">
    <source>
        <dbReference type="NCBIfam" id="TIGR00191"/>
    </source>
</evidence>
<dbReference type="GO" id="GO:0009088">
    <property type="term" value="P:threonine biosynthetic process"/>
    <property type="evidence" value="ECO:0007669"/>
    <property type="project" value="UniProtKB-UniRule"/>
</dbReference>
<keyword evidence="7" id="KW-0963">Cytoplasm</keyword>
<dbReference type="Pfam" id="PF00288">
    <property type="entry name" value="GHMP_kinases_N"/>
    <property type="match status" value="1"/>
</dbReference>
<dbReference type="Gene3D" id="3.30.230.10">
    <property type="match status" value="1"/>
</dbReference>
<dbReference type="PIRSF" id="PIRSF000676">
    <property type="entry name" value="Homoser_kin"/>
    <property type="match status" value="1"/>
</dbReference>
<dbReference type="PANTHER" id="PTHR20861">
    <property type="entry name" value="HOMOSERINE/4-DIPHOSPHOCYTIDYL-2-C-METHYL-D-ERYTHRITOL KINASE"/>
    <property type="match status" value="1"/>
</dbReference>
<dbReference type="HAMAP" id="MF_00384">
    <property type="entry name" value="Homoser_kinase"/>
    <property type="match status" value="1"/>
</dbReference>
<dbReference type="AlphaFoldDB" id="A0A9X3TQP9"/>
<organism evidence="11 12">
    <name type="scientific">Brevibacillus thermoruber</name>
    <dbReference type="NCBI Taxonomy" id="33942"/>
    <lineage>
        <taxon>Bacteria</taxon>
        <taxon>Bacillati</taxon>
        <taxon>Bacillota</taxon>
        <taxon>Bacilli</taxon>
        <taxon>Bacillales</taxon>
        <taxon>Paenibacillaceae</taxon>
        <taxon>Brevibacillus</taxon>
    </lineage>
</organism>
<dbReference type="InterPro" id="IPR013750">
    <property type="entry name" value="GHMP_kinase_C_dom"/>
</dbReference>
<dbReference type="SUPFAM" id="SSF55060">
    <property type="entry name" value="GHMP Kinase, C-terminal domain"/>
    <property type="match status" value="1"/>
</dbReference>
<evidence type="ECO:0000256" key="2">
    <source>
        <dbReference type="ARBA" id="ARBA00022679"/>
    </source>
</evidence>
<dbReference type="Pfam" id="PF08544">
    <property type="entry name" value="GHMP_kinases_C"/>
    <property type="match status" value="1"/>
</dbReference>
<evidence type="ECO:0000256" key="1">
    <source>
        <dbReference type="ARBA" id="ARBA00022605"/>
    </source>
</evidence>
<comment type="pathway">
    <text evidence="7">Amino-acid biosynthesis; L-threonine biosynthesis; L-threonine from L-aspartate: step 4/5.</text>
</comment>
<feature type="binding site" evidence="7">
    <location>
        <begin position="89"/>
        <end position="99"/>
    </location>
    <ligand>
        <name>ATP</name>
        <dbReference type="ChEBI" id="CHEBI:30616"/>
    </ligand>
</feature>
<comment type="similarity">
    <text evidence="7">Belongs to the GHMP kinase family. Homoserine kinase subfamily.</text>
</comment>
<feature type="domain" description="GHMP kinase N-terminal" evidence="9">
    <location>
        <begin position="60"/>
        <end position="142"/>
    </location>
</feature>
<accession>A0A9X3TQP9</accession>
<comment type="subcellular location">
    <subcellularLocation>
        <location evidence="7">Cytoplasm</location>
    </subcellularLocation>
</comment>
<dbReference type="Proteomes" id="UP001151071">
    <property type="component" value="Unassembled WGS sequence"/>
</dbReference>
<dbReference type="NCBIfam" id="TIGR00191">
    <property type="entry name" value="thrB"/>
    <property type="match status" value="1"/>
</dbReference>
<proteinExistence type="inferred from homology"/>
<keyword evidence="12" id="KW-1185">Reference proteome</keyword>